<gene>
    <name evidence="1" type="ORF">SMRZ_LOCUS8849</name>
</gene>
<accession>A0A3P7Y736</accession>
<dbReference type="Proteomes" id="UP000277204">
    <property type="component" value="Unassembled WGS sequence"/>
</dbReference>
<sequence>MNKQLNVIRHYTSTYLTMRRPLTVWIENIMEPSSTLWCNSDGLQHQSEFMRPTATQGHVWRTADRHISNEDRSQTRLLTPPPPLFCGARLYYEDPHI</sequence>
<protein>
    <submittedName>
        <fullName evidence="1">Uncharacterized protein</fullName>
    </submittedName>
</protein>
<evidence type="ECO:0000313" key="1">
    <source>
        <dbReference type="EMBL" id="VDO83600.1"/>
    </source>
</evidence>
<name>A0A3P7Y736_9TREM</name>
<keyword evidence="2" id="KW-1185">Reference proteome</keyword>
<organism evidence="1 2">
    <name type="scientific">Schistosoma margrebowiei</name>
    <dbReference type="NCBI Taxonomy" id="48269"/>
    <lineage>
        <taxon>Eukaryota</taxon>
        <taxon>Metazoa</taxon>
        <taxon>Spiralia</taxon>
        <taxon>Lophotrochozoa</taxon>
        <taxon>Platyhelminthes</taxon>
        <taxon>Trematoda</taxon>
        <taxon>Digenea</taxon>
        <taxon>Strigeidida</taxon>
        <taxon>Schistosomatoidea</taxon>
        <taxon>Schistosomatidae</taxon>
        <taxon>Schistosoma</taxon>
    </lineage>
</organism>
<proteinExistence type="predicted"/>
<dbReference type="EMBL" id="UZAI01003984">
    <property type="protein sequence ID" value="VDO83600.1"/>
    <property type="molecule type" value="Genomic_DNA"/>
</dbReference>
<reference evidence="1 2" key="1">
    <citation type="submission" date="2018-11" db="EMBL/GenBank/DDBJ databases">
        <authorList>
            <consortium name="Pathogen Informatics"/>
        </authorList>
    </citation>
    <scope>NUCLEOTIDE SEQUENCE [LARGE SCALE GENOMIC DNA]</scope>
    <source>
        <strain evidence="1 2">Zambia</strain>
    </source>
</reference>
<evidence type="ECO:0000313" key="2">
    <source>
        <dbReference type="Proteomes" id="UP000277204"/>
    </source>
</evidence>
<dbReference type="AlphaFoldDB" id="A0A3P7Y736"/>